<dbReference type="PANTHER" id="PTHR18460">
    <property type="entry name" value="TEL2 INTERACTING PROTEIN 1 TTI1 FAMILY MEMBER"/>
    <property type="match status" value="1"/>
</dbReference>
<feature type="region of interest" description="Disordered" evidence="1">
    <location>
        <begin position="264"/>
        <end position="285"/>
    </location>
</feature>
<dbReference type="Pfam" id="PF24181">
    <property type="entry name" value="TPR_TTI1_C"/>
    <property type="match status" value="1"/>
</dbReference>
<sequence length="1436" mass="159481">MNSHPPPSTITHDKPSALILAALLLDAQLFPMVHRLLLLLQEEEEEEEECRPSSSSDPQSHDNASLIHIDKNVRGKNTNTTIINIDTERTLKRLAQIKEAIVSLRDRLKHVHEAVEAATVAATTTPNDATFSNHETHTTMHDRQRVHFVRRLHGIIVPLLKILQSTKEWTFRATDAMHPPPVVRSVMYAIVREAALALMDVCRFLSRIHSSYGFGKDIAAMEEEEEDDDDEGWYVQTLVIPILVSCAMALSCLDVSHNDEEVKEEEDVYVGDKEETTTTGSKYGSMDVMDRGEDCAMTLLLLIQTVVSMDKLGEVEERTTTTTSNGESEPVQYDDVLSSSSLSSLAKQVGNAMGGSLMARLVVGCLSLLTTQGGKILNRNEASCGLYVRHEGNSVMLQLESLKTMRVLLRSIPVPELWKSILPGSFAGLYRSALANLRYTSVASAHKVASESVLVLALLLKQSLSTSPTTNGPKDSNDNTTTQTILSSLLQVVDRAKHASDAKDCNTSLPQSKERIDCFGKEVNTRLPGPLSVLLGILPNNRSRLVRKSGIYLSGVLLTDAWHVWSEDTAEGLGRKAFEYCLMMLSDDDVELQKSSQVLCSHINLIGIQAWRLRLSKSIVPAILELIETLPIFAKSGRDIQVCNHLRLINGYLLVSFRDNMDCRFDKQECMAKKRKSDIGSALSCPDALNTIQKSFSVLFTPDISTIVLRPVIENGVNPEPNLIIPRRENRSFRFLYLLDETIVMARHTVQLLACALGAKRSAYLVDACFADVFQSCIRSFGGDVDKAFPAEGQNRRLDWCGSCIFATEILAGMCCRDNENEKSKRSRSEQRILTPLISSVLPVVVSHPLWTLPTSLQDDTRLMMSKPSYSDVAMYSTDIMRCNAVLVCSLMGFISQAAQSLGEDMRLHLSILLLPLLERASAIGNHPSVQTCAFETLSDVALWAGYSDIFSLLTANFDYIMDHISLRLRKHSKERTPVSRSLLGVVDVVLRYVVRDQDANSSNVPIVGHMLQCLLSYSDRMNDLTISRIQSFDTICVLRSINDFMDSSIDAQIKCGGDLVPSLESEDDGYDWLKKLDFELERDTEGCYDGDFYENAFDEVDTTDVGDEPPPFPNGEGVNHSDSSDTSFGKEISSINEVLKRCAYLLCDPNLHMQVLCSVTLLSGFKSLGKIGAYRRSLRGESASNPLLPAIAEYWPSIVARLRSTSSELHSKRMMSRSELSVRRIMATDQDESRSEASLIVLLSKLLEIVSGLCSISDGFFAGRFESDVYPILATLLGDCIPEEMDRVARNRSQSFSLGENRHSALNPILLCLKCVFETSCKSGLAGLISSCGTILFPLLSCQGQVGDHAVDVLKTMLQVDCDILWRPIHRLSGESFPCNPMRHFDKSMDQPNDDGDVVCRKSALQFKMESCNIMAKRAKDLLLFIDELPEQNIY</sequence>
<evidence type="ECO:0000259" key="2">
    <source>
        <dbReference type="Pfam" id="PF24181"/>
    </source>
</evidence>
<dbReference type="InterPro" id="IPR049362">
    <property type="entry name" value="TTI1_rpt"/>
</dbReference>
<dbReference type="InterPro" id="IPR057567">
    <property type="entry name" value="TPR_TTI1_C"/>
</dbReference>
<comment type="caution">
    <text evidence="3">The sequence shown here is derived from an EMBL/GenBank/DDBJ whole genome shotgun (WGS) entry which is preliminary data.</text>
</comment>
<dbReference type="SUPFAM" id="SSF48371">
    <property type="entry name" value="ARM repeat"/>
    <property type="match status" value="1"/>
</dbReference>
<dbReference type="InterPro" id="IPR016024">
    <property type="entry name" value="ARM-type_fold"/>
</dbReference>
<reference evidence="3 4" key="1">
    <citation type="journal article" date="2020" name="G3 (Bethesda)">
        <title>Improved Reference Genome for Cyclotella cryptica CCMP332, a Model for Cell Wall Morphogenesis, Salinity Adaptation, and Lipid Production in Diatoms (Bacillariophyta).</title>
        <authorList>
            <person name="Roberts W.R."/>
            <person name="Downey K.M."/>
            <person name="Ruck E.C."/>
            <person name="Traller J.C."/>
            <person name="Alverson A.J."/>
        </authorList>
    </citation>
    <scope>NUCLEOTIDE SEQUENCE [LARGE SCALE GENOMIC DNA]</scope>
    <source>
        <strain evidence="3 4">CCMP332</strain>
    </source>
</reference>
<dbReference type="InterPro" id="IPR052587">
    <property type="entry name" value="TELO2-interacting_protein_1"/>
</dbReference>
<accession>A0ABD3PPH8</accession>
<proteinExistence type="predicted"/>
<evidence type="ECO:0000313" key="4">
    <source>
        <dbReference type="Proteomes" id="UP001516023"/>
    </source>
</evidence>
<dbReference type="Pfam" id="PF24176">
    <property type="entry name" value="TPR_TTI1_2nd"/>
    <property type="match status" value="1"/>
</dbReference>
<gene>
    <name evidence="3" type="ORF">HJC23_013601</name>
</gene>
<feature type="domain" description="TTI1 C-terminal TPR" evidence="2">
    <location>
        <begin position="1098"/>
        <end position="1206"/>
    </location>
</feature>
<organism evidence="3 4">
    <name type="scientific">Cyclotella cryptica</name>
    <dbReference type="NCBI Taxonomy" id="29204"/>
    <lineage>
        <taxon>Eukaryota</taxon>
        <taxon>Sar</taxon>
        <taxon>Stramenopiles</taxon>
        <taxon>Ochrophyta</taxon>
        <taxon>Bacillariophyta</taxon>
        <taxon>Coscinodiscophyceae</taxon>
        <taxon>Thalassiosirophycidae</taxon>
        <taxon>Stephanodiscales</taxon>
        <taxon>Stephanodiscaceae</taxon>
        <taxon>Cyclotella</taxon>
    </lineage>
</organism>
<dbReference type="Proteomes" id="UP001516023">
    <property type="component" value="Unassembled WGS sequence"/>
</dbReference>
<protein>
    <recommendedName>
        <fullName evidence="2">TTI1 C-terminal TPR domain-containing protein</fullName>
    </recommendedName>
</protein>
<feature type="region of interest" description="Disordered" evidence="1">
    <location>
        <begin position="1104"/>
        <end position="1127"/>
    </location>
</feature>
<dbReference type="PANTHER" id="PTHR18460:SF3">
    <property type="entry name" value="TELO2-INTERACTING PROTEIN 1 HOMOLOG"/>
    <property type="match status" value="1"/>
</dbReference>
<evidence type="ECO:0000313" key="3">
    <source>
        <dbReference type="EMBL" id="KAL3790090.1"/>
    </source>
</evidence>
<evidence type="ECO:0000256" key="1">
    <source>
        <dbReference type="SAM" id="MobiDB-lite"/>
    </source>
</evidence>
<name>A0ABD3PPH8_9STRA</name>
<keyword evidence="4" id="KW-1185">Reference proteome</keyword>
<dbReference type="Pfam" id="PF21547">
    <property type="entry name" value="TTI1"/>
    <property type="match status" value="1"/>
</dbReference>
<dbReference type="EMBL" id="JABMIG020000133">
    <property type="protein sequence ID" value="KAL3790090.1"/>
    <property type="molecule type" value="Genomic_DNA"/>
</dbReference>